<keyword evidence="1" id="KW-0732">Signal</keyword>
<feature type="signal peptide" evidence="1">
    <location>
        <begin position="1"/>
        <end position="19"/>
    </location>
</feature>
<feature type="chain" id="PRO_5002462313" evidence="1">
    <location>
        <begin position="20"/>
        <end position="280"/>
    </location>
</feature>
<accession>A0A0F3IPI8</accession>
<sequence length="280" mass="31567">MNVYFLGLLASLLANIVLANEPISSGATVLTYNTAGNVLDYEWAHRQHRLAVLVENPPQLDKLIVFEVKPNSEPIIHTFKPAQHPNCLAWLKDDSGFLLAISANTQDETASIDELYRYTFNEPREQPVYANIERQFANIFAIDVDADSDYWALGSGGEGVTDVSIYQNEHLILSTDVFPGSISSVSWQQQRLLVLSDAYLEYGLSNKERQQYTQVNKVIASGRDWGDVRLYAVDAKTRAAKLDNRTPDELDTLTHASFDKRYTIEISQDPNQVTVKIQRQ</sequence>
<reference evidence="2 3" key="2">
    <citation type="journal article" date="2016" name="Microb. Ecol.">
        <title>Genome Characteristics of a Novel Type I Methanotroph (Sn10-6) Isolated from a Flooded Indian Rice Field.</title>
        <authorList>
            <person name="Rahalkar M.C."/>
            <person name="Pandit P.S."/>
            <person name="Dhakephalkar P.K."/>
            <person name="Pore S."/>
            <person name="Arora P."/>
            <person name="Kapse N."/>
        </authorList>
    </citation>
    <scope>NUCLEOTIDE SEQUENCE [LARGE SCALE GENOMIC DNA]</scope>
    <source>
        <strain evidence="2 3">Sn10-6</strain>
    </source>
</reference>
<name>A0A0F3IPI8_9GAMM</name>
<proteinExistence type="predicted"/>
<evidence type="ECO:0000313" key="2">
    <source>
        <dbReference type="EMBL" id="KJV07514.1"/>
    </source>
</evidence>
<reference evidence="3" key="1">
    <citation type="submission" date="2015-03" db="EMBL/GenBank/DDBJ databases">
        <title>Draft genome sequence of a novel methanotroph (Sn10-6) isolated from flooded ricefield rhizosphere in India.</title>
        <authorList>
            <person name="Pandit P.S."/>
            <person name="Pore S.D."/>
            <person name="Arora P."/>
            <person name="Kapse N.G."/>
            <person name="Dhakephalkar P.K."/>
            <person name="Rahalkar M.C."/>
        </authorList>
    </citation>
    <scope>NUCLEOTIDE SEQUENCE [LARGE SCALE GENOMIC DNA]</scope>
    <source>
        <strain evidence="3">Sn10-6</strain>
    </source>
</reference>
<gene>
    <name evidence="2" type="ORF">VZ94_04290</name>
</gene>
<evidence type="ECO:0000256" key="1">
    <source>
        <dbReference type="SAM" id="SignalP"/>
    </source>
</evidence>
<dbReference type="AlphaFoldDB" id="A0A0F3IPI8"/>
<dbReference type="EMBL" id="LAJX01000031">
    <property type="protein sequence ID" value="KJV07514.1"/>
    <property type="molecule type" value="Genomic_DNA"/>
</dbReference>
<comment type="caution">
    <text evidence="2">The sequence shown here is derived from an EMBL/GenBank/DDBJ whole genome shotgun (WGS) entry which is preliminary data.</text>
</comment>
<evidence type="ECO:0000313" key="3">
    <source>
        <dbReference type="Proteomes" id="UP000033684"/>
    </source>
</evidence>
<organism evidence="2 3">
    <name type="scientific">Methylocucumis oryzae</name>
    <dbReference type="NCBI Taxonomy" id="1632867"/>
    <lineage>
        <taxon>Bacteria</taxon>
        <taxon>Pseudomonadati</taxon>
        <taxon>Pseudomonadota</taxon>
        <taxon>Gammaproteobacteria</taxon>
        <taxon>Methylococcales</taxon>
        <taxon>Methylococcaceae</taxon>
        <taxon>Methylocucumis</taxon>
    </lineage>
</organism>
<protein>
    <submittedName>
        <fullName evidence="2">Uncharacterized protein</fullName>
    </submittedName>
</protein>
<dbReference type="Proteomes" id="UP000033684">
    <property type="component" value="Unassembled WGS sequence"/>
</dbReference>
<dbReference type="SUPFAM" id="SSF82171">
    <property type="entry name" value="DPP6 N-terminal domain-like"/>
    <property type="match status" value="1"/>
</dbReference>
<keyword evidence="3" id="KW-1185">Reference proteome</keyword>